<keyword evidence="2" id="KW-1185">Reference proteome</keyword>
<proteinExistence type="predicted"/>
<accession>A0ACC2BG10</accession>
<evidence type="ECO:0000313" key="2">
    <source>
        <dbReference type="Proteomes" id="UP001162992"/>
    </source>
</evidence>
<dbReference type="EMBL" id="CM055106">
    <property type="protein sequence ID" value="KAJ7528622.1"/>
    <property type="molecule type" value="Genomic_DNA"/>
</dbReference>
<organism evidence="1 2">
    <name type="scientific">Diphasiastrum complanatum</name>
    <name type="common">Issler's clubmoss</name>
    <name type="synonym">Lycopodium complanatum</name>
    <dbReference type="NCBI Taxonomy" id="34168"/>
    <lineage>
        <taxon>Eukaryota</taxon>
        <taxon>Viridiplantae</taxon>
        <taxon>Streptophyta</taxon>
        <taxon>Embryophyta</taxon>
        <taxon>Tracheophyta</taxon>
        <taxon>Lycopodiopsida</taxon>
        <taxon>Lycopodiales</taxon>
        <taxon>Lycopodiaceae</taxon>
        <taxon>Lycopodioideae</taxon>
        <taxon>Diphasiastrum</taxon>
    </lineage>
</organism>
<name>A0ACC2BG10_DIPCM</name>
<reference evidence="2" key="1">
    <citation type="journal article" date="2024" name="Proc. Natl. Acad. Sci. U.S.A.">
        <title>Extraordinary preservation of gene collinearity over three hundred million years revealed in homosporous lycophytes.</title>
        <authorList>
            <person name="Li C."/>
            <person name="Wickell D."/>
            <person name="Kuo L.Y."/>
            <person name="Chen X."/>
            <person name="Nie B."/>
            <person name="Liao X."/>
            <person name="Peng D."/>
            <person name="Ji J."/>
            <person name="Jenkins J."/>
            <person name="Williams M."/>
            <person name="Shu S."/>
            <person name="Plott C."/>
            <person name="Barry K."/>
            <person name="Rajasekar S."/>
            <person name="Grimwood J."/>
            <person name="Han X."/>
            <person name="Sun S."/>
            <person name="Hou Z."/>
            <person name="He W."/>
            <person name="Dai G."/>
            <person name="Sun C."/>
            <person name="Schmutz J."/>
            <person name="Leebens-Mack J.H."/>
            <person name="Li F.W."/>
            <person name="Wang L."/>
        </authorList>
    </citation>
    <scope>NUCLEOTIDE SEQUENCE [LARGE SCALE GENOMIC DNA]</scope>
    <source>
        <strain evidence="2">cv. PW_Plant_1</strain>
    </source>
</reference>
<gene>
    <name evidence="1" type="ORF">O6H91_15G010900</name>
</gene>
<sequence length="329" mass="36604">MANIVNGFSFSGRTILLLEKGYKVVIIDNLSNAVEEAVKRVVHLAGKNGSNLSFYQYQGDSHIWHHIKFNAVIHFAGFKAVGESVKKPLEYYYNNLVGTLNLLSVMVKHLCKKLVFSSSATVYGQSKIVPCREDLPMEALNPYGQSKIFIEQMCCDICTADPEWRIMLLRYFNPVGAYPSGLIGEDPCGIPNNLMPILQQVAPTRDGTGIRDYIHIMDLAEGHAVALHKLFSDGDAGCAVYNLGTGKGVSVLEMIAAFENASGKKIPYKFVARRPGDCSEIYASTKKAEQELGWKSKYGLEEMCRDQWTWIMKNPWGYTLPSTANPSQE</sequence>
<comment type="caution">
    <text evidence="1">The sequence shown here is derived from an EMBL/GenBank/DDBJ whole genome shotgun (WGS) entry which is preliminary data.</text>
</comment>
<evidence type="ECO:0000313" key="1">
    <source>
        <dbReference type="EMBL" id="KAJ7528622.1"/>
    </source>
</evidence>
<dbReference type="Proteomes" id="UP001162992">
    <property type="component" value="Chromosome 15"/>
</dbReference>
<protein>
    <submittedName>
        <fullName evidence="1">Uncharacterized protein</fullName>
    </submittedName>
</protein>